<proteinExistence type="predicted"/>
<reference evidence="1" key="1">
    <citation type="submission" date="2020-08" db="EMBL/GenBank/DDBJ databases">
        <title>Multicomponent nature underlies the extraordinary mechanical properties of spider dragline silk.</title>
        <authorList>
            <person name="Kono N."/>
            <person name="Nakamura H."/>
            <person name="Mori M."/>
            <person name="Yoshida Y."/>
            <person name="Ohtoshi R."/>
            <person name="Malay A.D."/>
            <person name="Moran D.A.P."/>
            <person name="Tomita M."/>
            <person name="Numata K."/>
            <person name="Arakawa K."/>
        </authorList>
    </citation>
    <scope>NUCLEOTIDE SEQUENCE</scope>
</reference>
<organism evidence="1 2">
    <name type="scientific">Nephila pilipes</name>
    <name type="common">Giant wood spider</name>
    <name type="synonym">Nephila maculata</name>
    <dbReference type="NCBI Taxonomy" id="299642"/>
    <lineage>
        <taxon>Eukaryota</taxon>
        <taxon>Metazoa</taxon>
        <taxon>Ecdysozoa</taxon>
        <taxon>Arthropoda</taxon>
        <taxon>Chelicerata</taxon>
        <taxon>Arachnida</taxon>
        <taxon>Araneae</taxon>
        <taxon>Araneomorphae</taxon>
        <taxon>Entelegynae</taxon>
        <taxon>Araneoidea</taxon>
        <taxon>Nephilidae</taxon>
        <taxon>Nephila</taxon>
    </lineage>
</organism>
<accession>A0A8X6TJW9</accession>
<keyword evidence="2" id="KW-1185">Reference proteome</keyword>
<protein>
    <submittedName>
        <fullName evidence="1">Uncharacterized protein</fullName>
    </submittedName>
</protein>
<gene>
    <name evidence="1" type="ORF">NPIL_414581</name>
</gene>
<dbReference type="Proteomes" id="UP000887013">
    <property type="component" value="Unassembled WGS sequence"/>
</dbReference>
<evidence type="ECO:0000313" key="1">
    <source>
        <dbReference type="EMBL" id="GFT25748.1"/>
    </source>
</evidence>
<comment type="caution">
    <text evidence="1">The sequence shown here is derived from an EMBL/GenBank/DDBJ whole genome shotgun (WGS) entry which is preliminary data.</text>
</comment>
<dbReference type="EMBL" id="BMAW01060335">
    <property type="protein sequence ID" value="GFT25748.1"/>
    <property type="molecule type" value="Genomic_DNA"/>
</dbReference>
<dbReference type="AlphaFoldDB" id="A0A8X6TJW9"/>
<sequence>MYLISEKSDIRIPVTKPREEESLLPVSFCVGQAHAEAEFLFKVRCYLRAPLPSCFLSDCLPMGNVCHSGVYQSSVAKHAADLIFAEQCHFTIKIEIQLNIKKRF</sequence>
<evidence type="ECO:0000313" key="2">
    <source>
        <dbReference type="Proteomes" id="UP000887013"/>
    </source>
</evidence>
<name>A0A8X6TJW9_NEPPI</name>